<evidence type="ECO:0000256" key="3">
    <source>
        <dbReference type="ARBA" id="ARBA00022630"/>
    </source>
</evidence>
<evidence type="ECO:0000256" key="2">
    <source>
        <dbReference type="ARBA" id="ARBA00010139"/>
    </source>
</evidence>
<evidence type="ECO:0000256" key="8">
    <source>
        <dbReference type="SAM" id="MobiDB-lite"/>
    </source>
</evidence>
<comment type="similarity">
    <text evidence="2">Belongs to the FAD-binding monooxygenase family.</text>
</comment>
<feature type="region of interest" description="Disordered" evidence="8">
    <location>
        <begin position="1"/>
        <end position="21"/>
    </location>
</feature>
<gene>
    <name evidence="9" type="ORF">UFOPK3317_00957</name>
</gene>
<dbReference type="Gene3D" id="3.50.50.60">
    <property type="entry name" value="FAD/NAD(P)-binding domain"/>
    <property type="match status" value="2"/>
</dbReference>
<dbReference type="InterPro" id="IPR036188">
    <property type="entry name" value="FAD/NAD-bd_sf"/>
</dbReference>
<evidence type="ECO:0000313" key="9">
    <source>
        <dbReference type="EMBL" id="CAB4872308.1"/>
    </source>
</evidence>
<dbReference type="InterPro" id="IPR050775">
    <property type="entry name" value="FAD-binding_Monooxygenases"/>
</dbReference>
<organism evidence="9">
    <name type="scientific">freshwater metagenome</name>
    <dbReference type="NCBI Taxonomy" id="449393"/>
    <lineage>
        <taxon>unclassified sequences</taxon>
        <taxon>metagenomes</taxon>
        <taxon>ecological metagenomes</taxon>
    </lineage>
</organism>
<accession>A0A6J7DRX4</accession>
<reference evidence="9" key="1">
    <citation type="submission" date="2020-05" db="EMBL/GenBank/DDBJ databases">
        <authorList>
            <person name="Chiriac C."/>
            <person name="Salcher M."/>
            <person name="Ghai R."/>
            <person name="Kavagutti S V."/>
        </authorList>
    </citation>
    <scope>NUCLEOTIDE SEQUENCE</scope>
</reference>
<protein>
    <submittedName>
        <fullName evidence="9">Unannotated protein</fullName>
    </submittedName>
</protein>
<evidence type="ECO:0000256" key="1">
    <source>
        <dbReference type="ARBA" id="ARBA00001974"/>
    </source>
</evidence>
<evidence type="ECO:0000256" key="7">
    <source>
        <dbReference type="ARBA" id="ARBA00023033"/>
    </source>
</evidence>
<keyword evidence="5" id="KW-0521">NADP</keyword>
<dbReference type="GO" id="GO:0004497">
    <property type="term" value="F:monooxygenase activity"/>
    <property type="evidence" value="ECO:0007669"/>
    <property type="project" value="UniProtKB-KW"/>
</dbReference>
<dbReference type="Pfam" id="PF13450">
    <property type="entry name" value="NAD_binding_8"/>
    <property type="match status" value="1"/>
</dbReference>
<dbReference type="PANTHER" id="PTHR43098">
    <property type="entry name" value="L-ORNITHINE N(5)-MONOOXYGENASE-RELATED"/>
    <property type="match status" value="1"/>
</dbReference>
<comment type="cofactor">
    <cofactor evidence="1">
        <name>FAD</name>
        <dbReference type="ChEBI" id="CHEBI:57692"/>
    </cofactor>
</comment>
<dbReference type="PANTHER" id="PTHR43098:SF4">
    <property type="entry name" value="BLR3857 PROTEIN"/>
    <property type="match status" value="1"/>
</dbReference>
<keyword evidence="6" id="KW-0560">Oxidoreductase</keyword>
<sequence>MTPTDPSSLAAAKARYDDERAKRVRDEGVGQYHSLNEYHLDQDPWADPNFTRDPIIEEVEVVILGGGFAGMLAATDLLRRGITSFRIIEKAADFGGTWYWNRYPGCMCDVDATIYLPLLEETGYMPTERYASAAEIFAYCQLLGRHFGLYEHALFQTEIESLKWDDDAKRWDLVSKRGDQIRTQFFIAAGGLMHKAKLPGIEGIELFEGKAFHTTRWDYDYTGGSPTESMDHLRDKVVGIIGTGATSVQVVPQLARTAKEVYVFQRTPSAVGVRAQMPIDPEWFRSLPPGWQQERMRNFTEVVTGNTEEVDQVGDGWTAAMRVDTQTIPTTDEQRAELESIDFEVMEGFRRRVDEVIEDKETAEKLKPWYGKHCKRLCFHDEYLQAFNLPNVHLVDTDGRGVREMSAAGPIVDGKEFPLDLLIFASGFEVTTGLVDRLGFDPVGRDDVLLSERWHDGTHSLHGVITAEFPNLFVVSFIQAGFGLNFVHFLSESANHITWLIKHCLTQGIASIEATVEAEDEWLQTLWKRSGAIAQYNKTCTPSYGNSEGARTMLAARGAVYPGSLLAYAALLDDWRNAGTLEGTRVVPGN</sequence>
<evidence type="ECO:0000256" key="5">
    <source>
        <dbReference type="ARBA" id="ARBA00022857"/>
    </source>
</evidence>
<dbReference type="AlphaFoldDB" id="A0A6J7DRX4"/>
<keyword evidence="7" id="KW-0503">Monooxygenase</keyword>
<dbReference type="EMBL" id="CAFBLK010000161">
    <property type="protein sequence ID" value="CAB4872308.1"/>
    <property type="molecule type" value="Genomic_DNA"/>
</dbReference>
<name>A0A6J7DRX4_9ZZZZ</name>
<keyword evidence="4" id="KW-0274">FAD</keyword>
<dbReference type="SUPFAM" id="SSF51905">
    <property type="entry name" value="FAD/NAD(P)-binding domain"/>
    <property type="match status" value="1"/>
</dbReference>
<proteinExistence type="inferred from homology"/>
<keyword evidence="3" id="KW-0285">Flavoprotein</keyword>
<evidence type="ECO:0000256" key="4">
    <source>
        <dbReference type="ARBA" id="ARBA00022827"/>
    </source>
</evidence>
<evidence type="ECO:0000256" key="6">
    <source>
        <dbReference type="ARBA" id="ARBA00023002"/>
    </source>
</evidence>